<reference evidence="1" key="1">
    <citation type="journal article" date="2025" name="Int. J. Syst. Evol. Microbiol.">
        <title>Streptomyces citrinus sp. nov., with yellow diffusible pigment.</title>
        <authorList>
            <person name="He Y."/>
            <person name="Yang E."/>
            <person name="Xu J."/>
            <person name="Sun Y."/>
            <person name="Sun L."/>
        </authorList>
    </citation>
    <scope>NUCLEOTIDE SEQUENCE</scope>
    <source>
        <strain evidence="1">Q6</strain>
    </source>
</reference>
<organism evidence="1 2">
    <name type="scientific">Streptomyces citrinus</name>
    <dbReference type="NCBI Taxonomy" id="3118173"/>
    <lineage>
        <taxon>Bacteria</taxon>
        <taxon>Bacillati</taxon>
        <taxon>Actinomycetota</taxon>
        <taxon>Actinomycetes</taxon>
        <taxon>Kitasatosporales</taxon>
        <taxon>Streptomycetaceae</taxon>
        <taxon>Streptomyces</taxon>
    </lineage>
</organism>
<accession>A0ACD5AQK5</accession>
<evidence type="ECO:0000313" key="1">
    <source>
        <dbReference type="EMBL" id="WWQ69330.1"/>
    </source>
</evidence>
<geneLocation type="plasmid" evidence="1 2">
    <name>p1</name>
</geneLocation>
<sequence length="55" mass="5917">MTDMHIIGIYPEEYDGQIADDPYAIGDGIYYDGGLYGLDGGPDHNQGPDDSIPAK</sequence>
<name>A0ACD5AQK5_9ACTN</name>
<gene>
    <name evidence="1" type="ORF">V2W30_39755</name>
</gene>
<keyword evidence="2" id="KW-1185">Reference proteome</keyword>
<protein>
    <submittedName>
        <fullName evidence="1">Uncharacterized protein</fullName>
    </submittedName>
</protein>
<proteinExistence type="predicted"/>
<evidence type="ECO:0000313" key="2">
    <source>
        <dbReference type="Proteomes" id="UP001432251"/>
    </source>
</evidence>
<dbReference type="EMBL" id="CP146023">
    <property type="protein sequence ID" value="WWQ69330.1"/>
    <property type="molecule type" value="Genomic_DNA"/>
</dbReference>
<keyword evidence="1" id="KW-0614">Plasmid</keyword>
<dbReference type="Proteomes" id="UP001432251">
    <property type="component" value="Plasmid p1"/>
</dbReference>